<keyword evidence="1" id="KW-0540">Nuclease</keyword>
<comment type="caution">
    <text evidence="7">The sequence shown here is derived from an EMBL/GenBank/DDBJ whole genome shotgun (WGS) entry which is preliminary data.</text>
</comment>
<evidence type="ECO:0008006" key="9">
    <source>
        <dbReference type="Google" id="ProtNLM"/>
    </source>
</evidence>
<accession>A0A3S3S7W6</accession>
<sequence length="300" mass="34184">MRIGYPCFNRSIGCTAGRTFRLKSYTEERLIQTVASNLECLKKTLLYNATKGILFFRISSDLVPFASHPVCKFDWQSHFRDRFSEIGALIRAKGMRISMHPDQFTLINSIDEKIFDRSCKELLYHAEILDLMGLDTSAKIQIHAGGVYNNRDESLHRFIKRYGELDNAIARRLVVENDERYPVADCLKISREVGLPVLFDVFHHSVSNKGESIPQAFAEFTPGWDPNRDGLPMVDYSSQLPGGRPGMHARSIDERDFLSFLSLSMPYDFDLMLEIKDKEKSALKALELASHDPRLLGISS</sequence>
<organism evidence="7 8">
    <name type="scientific">Methanosuratincola subterraneus</name>
    <dbReference type="NCBI Taxonomy" id="2593994"/>
    <lineage>
        <taxon>Archaea</taxon>
        <taxon>Thermoproteota</taxon>
        <taxon>Methanosuratincolia</taxon>
        <taxon>Candidatus Methanomethylicales</taxon>
        <taxon>Candidatus Methanomethylicaceae</taxon>
        <taxon>Candidatus Methanosuratincola (ex Vanwonterghem et al. 2016)</taxon>
    </lineage>
</organism>
<evidence type="ECO:0000313" key="8">
    <source>
        <dbReference type="Proteomes" id="UP000288215"/>
    </source>
</evidence>
<dbReference type="GO" id="GO:0009411">
    <property type="term" value="P:response to UV"/>
    <property type="evidence" value="ECO:0007669"/>
    <property type="project" value="InterPro"/>
</dbReference>
<keyword evidence="5" id="KW-0378">Hydrolase</keyword>
<gene>
    <name evidence="7" type="ORF">Metus_1478</name>
</gene>
<dbReference type="NCBIfam" id="TIGR00629">
    <property type="entry name" value="uvde"/>
    <property type="match status" value="1"/>
</dbReference>
<keyword evidence="2" id="KW-0255">Endonuclease</keyword>
<evidence type="ECO:0000256" key="4">
    <source>
        <dbReference type="ARBA" id="ARBA00022769"/>
    </source>
</evidence>
<dbReference type="Gene3D" id="3.20.20.150">
    <property type="entry name" value="Divalent-metal-dependent TIM barrel enzymes"/>
    <property type="match status" value="1"/>
</dbReference>
<dbReference type="PANTHER" id="PTHR31290">
    <property type="entry name" value="UV-DAMAGE ENDONUCLEASE"/>
    <property type="match status" value="1"/>
</dbReference>
<evidence type="ECO:0000256" key="3">
    <source>
        <dbReference type="ARBA" id="ARBA00022763"/>
    </source>
</evidence>
<evidence type="ECO:0000256" key="1">
    <source>
        <dbReference type="ARBA" id="ARBA00022722"/>
    </source>
</evidence>
<dbReference type="AlphaFoldDB" id="A0A3S3S7W6"/>
<evidence type="ECO:0000256" key="6">
    <source>
        <dbReference type="ARBA" id="ARBA00023204"/>
    </source>
</evidence>
<dbReference type="EMBL" id="RXGA01000003">
    <property type="protein sequence ID" value="RWX73504.1"/>
    <property type="molecule type" value="Genomic_DNA"/>
</dbReference>
<name>A0A3S3S7W6_METS7</name>
<protein>
    <recommendedName>
        <fullName evidence="9">UV DNA damage repair endonuclease UvsE</fullName>
    </recommendedName>
</protein>
<evidence type="ECO:0000256" key="2">
    <source>
        <dbReference type="ARBA" id="ARBA00022759"/>
    </source>
</evidence>
<dbReference type="PANTHER" id="PTHR31290:SF5">
    <property type="entry name" value="UV-DAMAGE ENDONUCLEASE"/>
    <property type="match status" value="1"/>
</dbReference>
<reference evidence="7 8" key="1">
    <citation type="submission" date="2018-12" db="EMBL/GenBank/DDBJ databases">
        <title>The complete genome of the methanogenic archaea of the candidate phylum Verstraetearchaeota, obtained from the metagenome of underground thermal water.</title>
        <authorList>
            <person name="Kadnikov V.V."/>
            <person name="Mardanov A.V."/>
            <person name="Beletsky A.V."/>
            <person name="Karnachuk O.V."/>
            <person name="Ravin N.V."/>
        </authorList>
    </citation>
    <scope>NUCLEOTIDE SEQUENCE [LARGE SCALE GENOMIC DNA]</scope>
    <source>
        <strain evidence="7">Ch88</strain>
    </source>
</reference>
<dbReference type="GO" id="GO:0004519">
    <property type="term" value="F:endonuclease activity"/>
    <property type="evidence" value="ECO:0007669"/>
    <property type="project" value="UniProtKB-KW"/>
</dbReference>
<dbReference type="GO" id="GO:0006289">
    <property type="term" value="P:nucleotide-excision repair"/>
    <property type="evidence" value="ECO:0007669"/>
    <property type="project" value="InterPro"/>
</dbReference>
<dbReference type="Pfam" id="PF03851">
    <property type="entry name" value="UvdE"/>
    <property type="match status" value="1"/>
</dbReference>
<keyword evidence="3" id="KW-0227">DNA damage</keyword>
<dbReference type="GO" id="GO:0016787">
    <property type="term" value="F:hydrolase activity"/>
    <property type="evidence" value="ECO:0007669"/>
    <property type="project" value="UniProtKB-KW"/>
</dbReference>
<keyword evidence="4" id="KW-0228">DNA excision</keyword>
<proteinExistence type="predicted"/>
<evidence type="ECO:0000313" key="7">
    <source>
        <dbReference type="EMBL" id="RWX73504.1"/>
    </source>
</evidence>
<evidence type="ECO:0000256" key="5">
    <source>
        <dbReference type="ARBA" id="ARBA00022801"/>
    </source>
</evidence>
<keyword evidence="6" id="KW-0234">DNA repair</keyword>
<dbReference type="InterPro" id="IPR036237">
    <property type="entry name" value="Xyl_isomerase-like_sf"/>
</dbReference>
<dbReference type="SUPFAM" id="SSF51658">
    <property type="entry name" value="Xylose isomerase-like"/>
    <property type="match status" value="1"/>
</dbReference>
<dbReference type="Proteomes" id="UP000288215">
    <property type="component" value="Unassembled WGS sequence"/>
</dbReference>
<dbReference type="InterPro" id="IPR004601">
    <property type="entry name" value="UvdE"/>
</dbReference>